<dbReference type="Proteomes" id="UP000275385">
    <property type="component" value="Unassembled WGS sequence"/>
</dbReference>
<comment type="similarity">
    <text evidence="1 6">Belongs to the ATG17 family.</text>
</comment>
<evidence type="ECO:0000313" key="10">
    <source>
        <dbReference type="Proteomes" id="UP000275385"/>
    </source>
</evidence>
<evidence type="ECO:0000256" key="7">
    <source>
        <dbReference type="SAM" id="MobiDB-lite"/>
    </source>
</evidence>
<evidence type="ECO:0000256" key="1">
    <source>
        <dbReference type="ARBA" id="ARBA00006259"/>
    </source>
</evidence>
<reference evidence="9 10" key="1">
    <citation type="submission" date="2018-08" db="EMBL/GenBank/DDBJ databases">
        <title>Draft genome of the lignicolous fungus Coniochaeta pulveracea.</title>
        <authorList>
            <person name="Borstlap C.J."/>
            <person name="De Witt R.N."/>
            <person name="Botha A."/>
            <person name="Volschenk H."/>
        </authorList>
    </citation>
    <scope>NUCLEOTIDE SEQUENCE [LARGE SCALE GENOMIC DNA]</scope>
    <source>
        <strain evidence="9 10">CAB683</strain>
    </source>
</reference>
<protein>
    <recommendedName>
        <fullName evidence="2 6">Autophagy-related protein 17</fullName>
    </recommendedName>
</protein>
<dbReference type="GO" id="GO:1990316">
    <property type="term" value="C:Atg1/ULK1 kinase complex"/>
    <property type="evidence" value="ECO:0007669"/>
    <property type="project" value="TreeGrafter"/>
</dbReference>
<keyword evidence="10" id="KW-1185">Reference proteome</keyword>
<dbReference type="OrthoDB" id="1937984at2759"/>
<dbReference type="InterPro" id="IPR007240">
    <property type="entry name" value="Atg17"/>
</dbReference>
<feature type="domain" description="Autophagy protein ATG17-like" evidence="8">
    <location>
        <begin position="50"/>
        <end position="456"/>
    </location>
</feature>
<evidence type="ECO:0000259" key="8">
    <source>
        <dbReference type="Pfam" id="PF04108"/>
    </source>
</evidence>
<feature type="region of interest" description="Disordered" evidence="7">
    <location>
        <begin position="482"/>
        <end position="503"/>
    </location>
</feature>
<feature type="region of interest" description="Disordered" evidence="7">
    <location>
        <begin position="1"/>
        <end position="33"/>
    </location>
</feature>
<gene>
    <name evidence="9" type="primary">ATG17</name>
    <name evidence="9" type="ORF">DL546_008062</name>
</gene>
<comment type="function">
    <text evidence="6">Autophagy-specific protein that functions in response to autophagy-inducing signals as a scaffold to recruit other ATG proteins to organize preautophagosomal structure (PAS) formation. Modulates the timing and magnitude of the autophagy response, such as the size of the sequestering vesicles. Plays particularly a role in pexophagy and nucleophagy.</text>
</comment>
<proteinExistence type="inferred from homology"/>
<evidence type="ECO:0000313" key="9">
    <source>
        <dbReference type="EMBL" id="RKU48057.1"/>
    </source>
</evidence>
<comment type="caution">
    <text evidence="9">The sequence shown here is derived from an EMBL/GenBank/DDBJ whole genome shotgun (WGS) entry which is preliminary data.</text>
</comment>
<keyword evidence="4 6" id="KW-0072">Autophagy</keyword>
<dbReference type="PANTHER" id="PTHR28005:SF1">
    <property type="entry name" value="AUTOPHAGY-RELATED PROTEIN 17"/>
    <property type="match status" value="1"/>
</dbReference>
<dbReference type="GO" id="GO:0000422">
    <property type="term" value="P:autophagy of mitochondrion"/>
    <property type="evidence" value="ECO:0007669"/>
    <property type="project" value="TreeGrafter"/>
</dbReference>
<name>A0A420YJK0_9PEZI</name>
<dbReference type="GO" id="GO:0030295">
    <property type="term" value="F:protein kinase activator activity"/>
    <property type="evidence" value="ECO:0007669"/>
    <property type="project" value="TreeGrafter"/>
</dbReference>
<dbReference type="GO" id="GO:0060090">
    <property type="term" value="F:molecular adaptor activity"/>
    <property type="evidence" value="ECO:0007669"/>
    <property type="project" value="TreeGrafter"/>
</dbReference>
<evidence type="ECO:0000256" key="2">
    <source>
        <dbReference type="ARBA" id="ARBA00013806"/>
    </source>
</evidence>
<evidence type="ECO:0000256" key="4">
    <source>
        <dbReference type="ARBA" id="ARBA00023006"/>
    </source>
</evidence>
<accession>A0A420YJK0</accession>
<dbReference type="GO" id="GO:0000045">
    <property type="term" value="P:autophagosome assembly"/>
    <property type="evidence" value="ECO:0007669"/>
    <property type="project" value="TreeGrafter"/>
</dbReference>
<sequence>MASSASSSAGHQSLRARHDSISPGLEGPSTGPEDVSLEVLVEHLLHARRSLSSIAHVARAHELVTHSRQLHEEVVVLSAQTAFLRSSIHDQIDLLHRARKALLRTYDWSKADFDQVIKQLDASGERLQKSMDMLRQTPVDPVFRPAGEEQKTLVDFIDEVAVENAMNAVKSHIMELQAIRTSFDGDLLRFETDLRSLKKGLAPASPEDSTADHPPIPDLLASLTSQAQYMAEDLAMLTQHFDMCVTAVRSTEGGAAMARRKAADMTHSQTGAGDLVSISGVMRPHDGSSSQAELDPTTPEDRAEAIAVVVQDAGQVDEVVSAVQEGLAQLEKDFASLSSQTERVRTAYNQAIASFAALEEVGERLRGYVAAEGEFLERWNAEKEAVLVRLEEMDALQLFYDKYLSAYDSLLFEMERRKAVEDKIQGILRKARDNVQKLVEADHRERDAFRLDIGDYVPTDLWSHWNRPLPTWQIVAVSDEEEAQDRVDAPGLDPDIAGSSVRR</sequence>
<dbReference type="GO" id="GO:0034727">
    <property type="term" value="P:piecemeal microautophagy of the nucleus"/>
    <property type="evidence" value="ECO:0007669"/>
    <property type="project" value="TreeGrafter"/>
</dbReference>
<evidence type="ECO:0000256" key="5">
    <source>
        <dbReference type="ARBA" id="ARBA00023136"/>
    </source>
</evidence>
<comment type="subcellular location">
    <subcellularLocation>
        <location evidence="6">Cytoplasm</location>
    </subcellularLocation>
    <subcellularLocation>
        <location evidence="6">Preautophagosomal structure membrane</location>
        <topology evidence="6">Peripheral membrane protein</topology>
    </subcellularLocation>
</comment>
<dbReference type="PANTHER" id="PTHR28005">
    <property type="entry name" value="AUTOPHAGY-RELATED PROTEIN 17"/>
    <property type="match status" value="1"/>
</dbReference>
<dbReference type="Pfam" id="PF04108">
    <property type="entry name" value="ATG17_like"/>
    <property type="match status" value="1"/>
</dbReference>
<evidence type="ECO:0000256" key="6">
    <source>
        <dbReference type="RuleBase" id="RU368080"/>
    </source>
</evidence>
<organism evidence="9 10">
    <name type="scientific">Coniochaeta pulveracea</name>
    <dbReference type="NCBI Taxonomy" id="177199"/>
    <lineage>
        <taxon>Eukaryota</taxon>
        <taxon>Fungi</taxon>
        <taxon>Dikarya</taxon>
        <taxon>Ascomycota</taxon>
        <taxon>Pezizomycotina</taxon>
        <taxon>Sordariomycetes</taxon>
        <taxon>Sordariomycetidae</taxon>
        <taxon>Coniochaetales</taxon>
        <taxon>Coniochaetaceae</taxon>
        <taxon>Coniochaeta</taxon>
    </lineage>
</organism>
<dbReference type="STRING" id="177199.A0A420YJK0"/>
<evidence type="ECO:0000256" key="3">
    <source>
        <dbReference type="ARBA" id="ARBA00022490"/>
    </source>
</evidence>
<dbReference type="GO" id="GO:0034045">
    <property type="term" value="C:phagophore assembly site membrane"/>
    <property type="evidence" value="ECO:0007669"/>
    <property type="project" value="UniProtKB-SubCell"/>
</dbReference>
<dbReference type="AlphaFoldDB" id="A0A420YJK0"/>
<keyword evidence="5" id="KW-0472">Membrane</keyword>
<dbReference type="InterPro" id="IPR045326">
    <property type="entry name" value="ATG17-like_dom"/>
</dbReference>
<keyword evidence="3 6" id="KW-0963">Cytoplasm</keyword>
<dbReference type="EMBL" id="QVQW01000006">
    <property type="protein sequence ID" value="RKU48057.1"/>
    <property type="molecule type" value="Genomic_DNA"/>
</dbReference>